<dbReference type="GO" id="GO:0016757">
    <property type="term" value="F:glycosyltransferase activity"/>
    <property type="evidence" value="ECO:0007669"/>
    <property type="project" value="InterPro"/>
</dbReference>
<gene>
    <name evidence="2" type="ORF">J3U87_18005</name>
</gene>
<protein>
    <submittedName>
        <fullName evidence="2">Glycosyltransferase family 4 protein</fullName>
    </submittedName>
</protein>
<organism evidence="2 3">
    <name type="scientific">Sulfidibacter corallicola</name>
    <dbReference type="NCBI Taxonomy" id="2818388"/>
    <lineage>
        <taxon>Bacteria</taxon>
        <taxon>Pseudomonadati</taxon>
        <taxon>Acidobacteriota</taxon>
        <taxon>Holophagae</taxon>
        <taxon>Acanthopleuribacterales</taxon>
        <taxon>Acanthopleuribacteraceae</taxon>
        <taxon>Sulfidibacter</taxon>
    </lineage>
</organism>
<dbReference type="RefSeq" id="WP_237384437.1">
    <property type="nucleotide sequence ID" value="NZ_CP071793.1"/>
</dbReference>
<dbReference type="Pfam" id="PF00534">
    <property type="entry name" value="Glycos_transf_1"/>
    <property type="match status" value="1"/>
</dbReference>
<reference evidence="2" key="1">
    <citation type="submission" date="2021-03" db="EMBL/GenBank/DDBJ databases">
        <title>Acanthopleuribacteraceae sp. M133.</title>
        <authorList>
            <person name="Wang G."/>
        </authorList>
    </citation>
    <scope>NUCLEOTIDE SEQUENCE</scope>
    <source>
        <strain evidence="2">M133</strain>
    </source>
</reference>
<accession>A0A8A4TXY1</accession>
<dbReference type="InterPro" id="IPR001296">
    <property type="entry name" value="Glyco_trans_1"/>
</dbReference>
<evidence type="ECO:0000313" key="2">
    <source>
        <dbReference type="EMBL" id="QTD54343.1"/>
    </source>
</evidence>
<dbReference type="EMBL" id="CP071793">
    <property type="protein sequence ID" value="QTD54343.1"/>
    <property type="molecule type" value="Genomic_DNA"/>
</dbReference>
<name>A0A8A4TXY1_SULCO</name>
<evidence type="ECO:0000313" key="3">
    <source>
        <dbReference type="Proteomes" id="UP000663929"/>
    </source>
</evidence>
<proteinExistence type="predicted"/>
<evidence type="ECO:0000259" key="1">
    <source>
        <dbReference type="Pfam" id="PF00534"/>
    </source>
</evidence>
<dbReference type="SUPFAM" id="SSF53756">
    <property type="entry name" value="UDP-Glycosyltransferase/glycogen phosphorylase"/>
    <property type="match status" value="1"/>
</dbReference>
<sequence length="379" mass="43916">MTYRVRIIQFMIPHYRVAFYRKIAETPGVDAKVYYDPTWPHNSPSYPFPTEALSAYSIFGVFYWQYRTNLLDDLQRGDILVLMGNPRCISNILLIYQARRKGVCVIWWGIGSMPGTTQFRHRVRCKFMRRVDAVMFYNRQDIETFRNMGLITEKLYAADNSIDTETVDQHLQKWSPERLVAFRGEEGLADHRILLFCGRLTMKSRLNEMLTAMPAILEKHPNTRLVVIGDGEERETFKNRCKELNLEDFVHFKGAIFDQEKLVPWFRVAEAFVYPGNIGLSGVHALTCSLPVVTHDNRTNHSTEAEALIEGENSLLFKERDPEDLARCLIELLSDRQKQAAMSQAARRVVDTKYNINNMVENFIQAFEAVRMDKGIIAE</sequence>
<feature type="domain" description="Glycosyl transferase family 1" evidence="1">
    <location>
        <begin position="190"/>
        <end position="348"/>
    </location>
</feature>
<dbReference type="CDD" id="cd03801">
    <property type="entry name" value="GT4_PimA-like"/>
    <property type="match status" value="1"/>
</dbReference>
<dbReference type="Gene3D" id="3.40.50.2000">
    <property type="entry name" value="Glycogen Phosphorylase B"/>
    <property type="match status" value="2"/>
</dbReference>
<dbReference type="Proteomes" id="UP000663929">
    <property type="component" value="Chromosome"/>
</dbReference>
<dbReference type="KEGG" id="scor:J3U87_18005"/>
<dbReference type="PANTHER" id="PTHR12526">
    <property type="entry name" value="GLYCOSYLTRANSFERASE"/>
    <property type="match status" value="1"/>
</dbReference>
<dbReference type="AlphaFoldDB" id="A0A8A4TXY1"/>
<keyword evidence="3" id="KW-1185">Reference proteome</keyword>